<feature type="chain" id="PRO_5037240439" evidence="1">
    <location>
        <begin position="23"/>
        <end position="117"/>
    </location>
</feature>
<dbReference type="OMA" id="YPTWILA"/>
<name>A0A974CCQ5_XENLA</name>
<keyword evidence="1" id="KW-0732">Signal</keyword>
<dbReference type="AlphaFoldDB" id="A0A974CCQ5"/>
<evidence type="ECO:0000256" key="1">
    <source>
        <dbReference type="SAM" id="SignalP"/>
    </source>
</evidence>
<evidence type="ECO:0000313" key="3">
    <source>
        <dbReference type="Proteomes" id="UP000694892"/>
    </source>
</evidence>
<organism evidence="2 3">
    <name type="scientific">Xenopus laevis</name>
    <name type="common">African clawed frog</name>
    <dbReference type="NCBI Taxonomy" id="8355"/>
    <lineage>
        <taxon>Eukaryota</taxon>
        <taxon>Metazoa</taxon>
        <taxon>Chordata</taxon>
        <taxon>Craniata</taxon>
        <taxon>Vertebrata</taxon>
        <taxon>Euteleostomi</taxon>
        <taxon>Amphibia</taxon>
        <taxon>Batrachia</taxon>
        <taxon>Anura</taxon>
        <taxon>Pipoidea</taxon>
        <taxon>Pipidae</taxon>
        <taxon>Xenopodinae</taxon>
        <taxon>Xenopus</taxon>
        <taxon>Xenopus</taxon>
    </lineage>
</organism>
<evidence type="ECO:0000313" key="2">
    <source>
        <dbReference type="EMBL" id="OCT70839.1"/>
    </source>
</evidence>
<proteinExistence type="predicted"/>
<reference evidence="3" key="1">
    <citation type="journal article" date="2016" name="Nature">
        <title>Genome evolution in the allotetraploid frog Xenopus laevis.</title>
        <authorList>
            <person name="Session A.M."/>
            <person name="Uno Y."/>
            <person name="Kwon T."/>
            <person name="Chapman J.A."/>
            <person name="Toyoda A."/>
            <person name="Takahashi S."/>
            <person name="Fukui A."/>
            <person name="Hikosaka A."/>
            <person name="Suzuki A."/>
            <person name="Kondo M."/>
            <person name="van Heeringen S.J."/>
            <person name="Quigley I."/>
            <person name="Heinz S."/>
            <person name="Ogino H."/>
            <person name="Ochi H."/>
            <person name="Hellsten U."/>
            <person name="Lyons J.B."/>
            <person name="Simakov O."/>
            <person name="Putnam N."/>
            <person name="Stites J."/>
            <person name="Kuroki Y."/>
            <person name="Tanaka T."/>
            <person name="Michiue T."/>
            <person name="Watanabe M."/>
            <person name="Bogdanovic O."/>
            <person name="Lister R."/>
            <person name="Georgiou G."/>
            <person name="Paranjpe S.S."/>
            <person name="van Kruijsbergen I."/>
            <person name="Shu S."/>
            <person name="Carlson J."/>
            <person name="Kinoshita T."/>
            <person name="Ohta Y."/>
            <person name="Mawaribuchi S."/>
            <person name="Jenkins J."/>
            <person name="Grimwood J."/>
            <person name="Schmutz J."/>
            <person name="Mitros T."/>
            <person name="Mozaffari S.V."/>
            <person name="Suzuki Y."/>
            <person name="Haramoto Y."/>
            <person name="Yamamoto T.S."/>
            <person name="Takagi C."/>
            <person name="Heald R."/>
            <person name="Miller K."/>
            <person name="Haudenschild C."/>
            <person name="Kitzman J."/>
            <person name="Nakayama T."/>
            <person name="Izutsu Y."/>
            <person name="Robert J."/>
            <person name="Fortriede J."/>
            <person name="Burns K."/>
            <person name="Lotay V."/>
            <person name="Karimi K."/>
            <person name="Yasuoka Y."/>
            <person name="Dichmann D.S."/>
            <person name="Flajnik M.F."/>
            <person name="Houston D.W."/>
            <person name="Shendure J."/>
            <person name="DuPasquier L."/>
            <person name="Vize P.D."/>
            <person name="Zorn A.M."/>
            <person name="Ito M."/>
            <person name="Marcotte E.M."/>
            <person name="Wallingford J.B."/>
            <person name="Ito Y."/>
            <person name="Asashima M."/>
            <person name="Ueno N."/>
            <person name="Matsuda Y."/>
            <person name="Veenstra G.J."/>
            <person name="Fujiyama A."/>
            <person name="Harland R.M."/>
            <person name="Taira M."/>
            <person name="Rokhsar D.S."/>
        </authorList>
    </citation>
    <scope>NUCLEOTIDE SEQUENCE [LARGE SCALE GENOMIC DNA]</scope>
    <source>
        <strain evidence="3">J</strain>
    </source>
</reference>
<dbReference type="Proteomes" id="UP000694892">
    <property type="component" value="Chromosome 7S"/>
</dbReference>
<sequence>MQVTYPTWILALLCLLATQVTAFPSEMQSDDSNTLQDILDQYIKPYVEPVMDRVKDSPLYTSFRNVMDNVDYVTKQTKYTLAMLSAAYFWGPMDRLNQKTKPLQEFVYNLLWEKNEQ</sequence>
<dbReference type="EMBL" id="CM004479">
    <property type="protein sequence ID" value="OCT70839.1"/>
    <property type="molecule type" value="Genomic_DNA"/>
</dbReference>
<protein>
    <submittedName>
        <fullName evidence="2">Uncharacterized protein</fullName>
    </submittedName>
</protein>
<feature type="signal peptide" evidence="1">
    <location>
        <begin position="1"/>
        <end position="22"/>
    </location>
</feature>
<gene>
    <name evidence="2" type="ORF">XELAEV_18037763mg</name>
</gene>
<accession>A0A974CCQ5</accession>